<dbReference type="SFLD" id="SFLDS00003">
    <property type="entry name" value="Haloacid_Dehalogenase"/>
    <property type="match status" value="1"/>
</dbReference>
<dbReference type="NCBIfam" id="TIGR01509">
    <property type="entry name" value="HAD-SF-IA-v3"/>
    <property type="match status" value="1"/>
</dbReference>
<dbReference type="Pfam" id="PF00702">
    <property type="entry name" value="Hydrolase"/>
    <property type="match status" value="1"/>
</dbReference>
<comment type="caution">
    <text evidence="1">The sequence shown here is derived from an EMBL/GenBank/DDBJ whole genome shotgun (WGS) entry which is preliminary data.</text>
</comment>
<dbReference type="PANTHER" id="PTHR43611">
    <property type="entry name" value="ALPHA-D-GLUCOSE 1-PHOSPHATE PHOSPHATASE"/>
    <property type="match status" value="1"/>
</dbReference>
<dbReference type="AlphaFoldDB" id="A0A9D2M4R2"/>
<reference evidence="1" key="1">
    <citation type="journal article" date="2021" name="PeerJ">
        <title>Extensive microbial diversity within the chicken gut microbiome revealed by metagenomics and culture.</title>
        <authorList>
            <person name="Gilroy R."/>
            <person name="Ravi A."/>
            <person name="Getino M."/>
            <person name="Pursley I."/>
            <person name="Horton D.L."/>
            <person name="Alikhan N.F."/>
            <person name="Baker D."/>
            <person name="Gharbi K."/>
            <person name="Hall N."/>
            <person name="Watson M."/>
            <person name="Adriaenssens E.M."/>
            <person name="Foster-Nyarko E."/>
            <person name="Jarju S."/>
            <person name="Secka A."/>
            <person name="Antonio M."/>
            <person name="Oren A."/>
            <person name="Chaudhuri R.R."/>
            <person name="La Ragione R."/>
            <person name="Hildebrand F."/>
            <person name="Pallen M.J."/>
        </authorList>
    </citation>
    <scope>NUCLEOTIDE SEQUENCE</scope>
    <source>
        <strain evidence="1">ChiBcec8-14828</strain>
    </source>
</reference>
<dbReference type="InterPro" id="IPR036412">
    <property type="entry name" value="HAD-like_sf"/>
</dbReference>
<reference evidence="1" key="2">
    <citation type="submission" date="2021-04" db="EMBL/GenBank/DDBJ databases">
        <authorList>
            <person name="Gilroy R."/>
        </authorList>
    </citation>
    <scope>NUCLEOTIDE SEQUENCE</scope>
    <source>
        <strain evidence="1">ChiBcec8-14828</strain>
    </source>
</reference>
<dbReference type="PANTHER" id="PTHR43611:SF3">
    <property type="entry name" value="FLAVIN MONONUCLEOTIDE HYDROLASE 1, CHLOROPLATIC"/>
    <property type="match status" value="1"/>
</dbReference>
<organism evidence="1 2">
    <name type="scientific">Candidatus Ruthenibacterium avium</name>
    <dbReference type="NCBI Taxonomy" id="2838751"/>
    <lineage>
        <taxon>Bacteria</taxon>
        <taxon>Bacillati</taxon>
        <taxon>Bacillota</taxon>
        <taxon>Clostridia</taxon>
        <taxon>Eubacteriales</taxon>
        <taxon>Oscillospiraceae</taxon>
        <taxon>Ruthenibacterium</taxon>
    </lineage>
</organism>
<dbReference type="SFLD" id="SFLDG01129">
    <property type="entry name" value="C1.5:_HAD__Beta-PGM__Phosphata"/>
    <property type="match status" value="1"/>
</dbReference>
<dbReference type="PRINTS" id="PR00413">
    <property type="entry name" value="HADHALOGNASE"/>
</dbReference>
<sequence length="214" mass="24893">MYRNIIFDLGGVVVDFHPRSFLVDRFMNERVEKQIYDITFGSQEWLALDAGLLTRQQANAIMRQKAAAIGRSFEVDVVLHDWYDMLKTKEDTVQLLNRLKKHGYRLFYLSNISFDVLEFLRDRKFWAYFEGGIASCQIQMTKPDLRIYQVLLRQYGLRPEECIFLDDNRNNAVAATQCGITGLHFRGMKPAVQQMLKLGIALDKRTPPIAPPRQ</sequence>
<dbReference type="EMBL" id="DWYA01000085">
    <property type="protein sequence ID" value="HJB40606.1"/>
    <property type="molecule type" value="Genomic_DNA"/>
</dbReference>
<dbReference type="InterPro" id="IPR006439">
    <property type="entry name" value="HAD-SF_hydro_IA"/>
</dbReference>
<dbReference type="Gene3D" id="3.40.50.1000">
    <property type="entry name" value="HAD superfamily/HAD-like"/>
    <property type="match status" value="1"/>
</dbReference>
<evidence type="ECO:0000313" key="1">
    <source>
        <dbReference type="EMBL" id="HJB40606.1"/>
    </source>
</evidence>
<dbReference type="CDD" id="cd02603">
    <property type="entry name" value="HAD_sEH-N_like"/>
    <property type="match status" value="1"/>
</dbReference>
<dbReference type="Gene3D" id="1.10.150.240">
    <property type="entry name" value="Putative phosphatase, domain 2"/>
    <property type="match status" value="1"/>
</dbReference>
<accession>A0A9D2M4R2</accession>
<proteinExistence type="predicted"/>
<dbReference type="SUPFAM" id="SSF56784">
    <property type="entry name" value="HAD-like"/>
    <property type="match status" value="1"/>
</dbReference>
<evidence type="ECO:0000313" key="2">
    <source>
        <dbReference type="Proteomes" id="UP000824209"/>
    </source>
</evidence>
<name>A0A9D2M4R2_9FIRM</name>
<gene>
    <name evidence="1" type="ORF">H9943_09455</name>
</gene>
<dbReference type="InterPro" id="IPR023214">
    <property type="entry name" value="HAD_sf"/>
</dbReference>
<dbReference type="Proteomes" id="UP000824209">
    <property type="component" value="Unassembled WGS sequence"/>
</dbReference>
<protein>
    <submittedName>
        <fullName evidence="1">HAD family phosphatase</fullName>
    </submittedName>
</protein>
<dbReference type="InterPro" id="IPR023198">
    <property type="entry name" value="PGP-like_dom2"/>
</dbReference>